<keyword evidence="4 12" id="KW-0808">Transferase</keyword>
<proteinExistence type="inferred from homology"/>
<dbReference type="OrthoDB" id="416834at2759"/>
<keyword evidence="3 10" id="KW-0328">Glycosyltransferase</keyword>
<dbReference type="PANTHER" id="PTHR22760:SF4">
    <property type="entry name" value="GPI MANNOSYLTRANSFERASE 3"/>
    <property type="match status" value="1"/>
</dbReference>
<dbReference type="AlphaFoldDB" id="A0A5C3F258"/>
<evidence type="ECO:0000256" key="11">
    <source>
        <dbReference type="SAM" id="MobiDB-lite"/>
    </source>
</evidence>
<feature type="compositionally biased region" description="Basic and acidic residues" evidence="11">
    <location>
        <begin position="453"/>
        <end position="462"/>
    </location>
</feature>
<dbReference type="PANTHER" id="PTHR22760">
    <property type="entry name" value="GLYCOSYLTRANSFERASE"/>
    <property type="match status" value="1"/>
</dbReference>
<dbReference type="GO" id="GO:0005789">
    <property type="term" value="C:endoplasmic reticulum membrane"/>
    <property type="evidence" value="ECO:0007669"/>
    <property type="project" value="UniProtKB-SubCell"/>
</dbReference>
<gene>
    <name evidence="12" type="ORF">PSFLO_03293</name>
</gene>
<evidence type="ECO:0000313" key="12">
    <source>
        <dbReference type="EMBL" id="SPO37817.1"/>
    </source>
</evidence>
<name>A0A5C3F258_9BASI</name>
<dbReference type="EMBL" id="OOIP01000008">
    <property type="protein sequence ID" value="SPO37817.1"/>
    <property type="molecule type" value="Genomic_DNA"/>
</dbReference>
<comment type="similarity">
    <text evidence="2">Belongs to the glycosyltransferase 22 family. PIGB subfamily.</text>
</comment>
<keyword evidence="8" id="KW-0472">Membrane</keyword>
<evidence type="ECO:0000256" key="5">
    <source>
        <dbReference type="ARBA" id="ARBA00022692"/>
    </source>
</evidence>
<reference evidence="12 13" key="1">
    <citation type="submission" date="2018-03" db="EMBL/GenBank/DDBJ databases">
        <authorList>
            <person name="Guldener U."/>
        </authorList>
    </citation>
    <scope>NUCLEOTIDE SEQUENCE [LARGE SCALE GENOMIC DNA]</scope>
    <source>
        <strain evidence="12 13">DAOM196992</strain>
    </source>
</reference>
<keyword evidence="5" id="KW-0812">Transmembrane</keyword>
<accession>A0A5C3F258</accession>
<evidence type="ECO:0000256" key="7">
    <source>
        <dbReference type="ARBA" id="ARBA00022989"/>
    </source>
</evidence>
<keyword evidence="13" id="KW-1185">Reference proteome</keyword>
<dbReference type="Proteomes" id="UP000323386">
    <property type="component" value="Unassembled WGS sequence"/>
</dbReference>
<evidence type="ECO:0000256" key="2">
    <source>
        <dbReference type="ARBA" id="ARBA00006065"/>
    </source>
</evidence>
<sequence>MSPAASSSGLRQRATVLASNNRADDAVASHPDGSMAEATTSSRAARLFAFLLLFRLANAFLTQTYFQPDEHWQALEVAHRLVFGYGYVTWEWVPTAVPSALADHPLVATWHNLFNGPIRSVLHPLIFVPTYWLLKVCRLDGTRLLVIAPRLQQAVFSAIGDFYLYRLAERVASRKVALCTLFVSLTNVYTFFTATRTFSNTLEATITVVALYYWPFVPVSAWRPLSPSSLSLSSTAASSASTSAYIDEIRPSDASLDRTVARRNMYRQISISNSIEVAVEVGGLVVVALKVAISALLSALVLDTLYFSDDAAVATAASSWPRLFGRPLPLLTLTPLSFFHRNVVASLSLFYGANPWHWYVTQGLPVLCTLWIPWCAKGWYNAFKGAAVTGKNGPVRDRRPLNDLAAVSLWTTAVLSLLGHKEFRFLQPVLPLLCIFGGAELVTSLPYATSVPSKDRRGARGDGDEDDADEESITYDLGKAARRQRDQGAIDDRLGRIESIGFLMPCHSTPWQSSLHWQPSTSATDRDEGERLWFISCPPPASDQDASTYKDQSDFFYADPHYYLSHRFPSSVDIAFPSSPADPQPSAARSSPLGRHKDDLGWRHVWPSHLVVFDNLLQLRPAALPSSADPEDRRNGGQSMQTVGGLLAQRGYVERTRTWNSFKHEDPRRDGDIVVLVHRSVLLS</sequence>
<organism evidence="12 13">
    <name type="scientific">Pseudozyma flocculosa</name>
    <dbReference type="NCBI Taxonomy" id="84751"/>
    <lineage>
        <taxon>Eukaryota</taxon>
        <taxon>Fungi</taxon>
        <taxon>Dikarya</taxon>
        <taxon>Basidiomycota</taxon>
        <taxon>Ustilaginomycotina</taxon>
        <taxon>Ustilaginomycetes</taxon>
        <taxon>Ustilaginales</taxon>
        <taxon>Ustilaginaceae</taxon>
        <taxon>Pseudozyma</taxon>
    </lineage>
</organism>
<feature type="compositionally biased region" description="Low complexity" evidence="11">
    <location>
        <begin position="575"/>
        <end position="592"/>
    </location>
</feature>
<evidence type="ECO:0000256" key="10">
    <source>
        <dbReference type="RuleBase" id="RU363075"/>
    </source>
</evidence>
<feature type="region of interest" description="Disordered" evidence="11">
    <location>
        <begin position="450"/>
        <end position="486"/>
    </location>
</feature>
<keyword evidence="6 10" id="KW-0256">Endoplasmic reticulum</keyword>
<feature type="region of interest" description="Disordered" evidence="11">
    <location>
        <begin position="575"/>
        <end position="594"/>
    </location>
</feature>
<evidence type="ECO:0000256" key="3">
    <source>
        <dbReference type="ARBA" id="ARBA00022676"/>
    </source>
</evidence>
<evidence type="ECO:0000256" key="6">
    <source>
        <dbReference type="ARBA" id="ARBA00022824"/>
    </source>
</evidence>
<dbReference type="GO" id="GO:0006506">
    <property type="term" value="P:GPI anchor biosynthetic process"/>
    <property type="evidence" value="ECO:0007669"/>
    <property type="project" value="TreeGrafter"/>
</dbReference>
<evidence type="ECO:0000313" key="13">
    <source>
        <dbReference type="Proteomes" id="UP000323386"/>
    </source>
</evidence>
<protein>
    <recommendedName>
        <fullName evidence="10">Mannosyltransferase</fullName>
        <ecNumber evidence="10">2.4.1.-</ecNumber>
    </recommendedName>
</protein>
<dbReference type="Pfam" id="PF03901">
    <property type="entry name" value="Glyco_transf_22"/>
    <property type="match status" value="1"/>
</dbReference>
<evidence type="ECO:0000256" key="1">
    <source>
        <dbReference type="ARBA" id="ARBA00004477"/>
    </source>
</evidence>
<dbReference type="GO" id="GO:0000026">
    <property type="term" value="F:alpha-1,2-mannosyltransferase activity"/>
    <property type="evidence" value="ECO:0007669"/>
    <property type="project" value="TreeGrafter"/>
</dbReference>
<comment type="subcellular location">
    <subcellularLocation>
        <location evidence="1 10">Endoplasmic reticulum membrane</location>
        <topology evidence="1 10">Multi-pass membrane protein</topology>
    </subcellularLocation>
</comment>
<keyword evidence="7" id="KW-1133">Transmembrane helix</keyword>
<dbReference type="InterPro" id="IPR005599">
    <property type="entry name" value="GPI_mannosylTrfase"/>
</dbReference>
<evidence type="ECO:0000256" key="9">
    <source>
        <dbReference type="ARBA" id="ARBA00024708"/>
    </source>
</evidence>
<comment type="function">
    <text evidence="9">Mannosyltransferase involved in glycosylphosphatidylinositol-anchor biosynthesis. Transfers the third mannose to Man2-GlcN-acyl-PI during GPI precursor assembly.</text>
</comment>
<feature type="compositionally biased region" description="Acidic residues" evidence="11">
    <location>
        <begin position="463"/>
        <end position="473"/>
    </location>
</feature>
<dbReference type="EC" id="2.4.1.-" evidence="10"/>
<evidence type="ECO:0000256" key="4">
    <source>
        <dbReference type="ARBA" id="ARBA00022679"/>
    </source>
</evidence>
<feature type="region of interest" description="Disordered" evidence="11">
    <location>
        <begin position="625"/>
        <end position="647"/>
    </location>
</feature>
<evidence type="ECO:0000256" key="8">
    <source>
        <dbReference type="ARBA" id="ARBA00023136"/>
    </source>
</evidence>